<evidence type="ECO:0000256" key="1">
    <source>
        <dbReference type="ARBA" id="ARBA00022679"/>
    </source>
</evidence>
<dbReference type="PANTHER" id="PTHR43420">
    <property type="entry name" value="ACETYLTRANSFERASE"/>
    <property type="match status" value="1"/>
</dbReference>
<dbReference type="Proteomes" id="UP000198282">
    <property type="component" value="Unassembled WGS sequence"/>
</dbReference>
<gene>
    <name evidence="4" type="ORF">SAMN05216276_1001282</name>
</gene>
<name>A0A239ABU4_9ACTN</name>
<dbReference type="Gene3D" id="3.40.630.30">
    <property type="match status" value="1"/>
</dbReference>
<dbReference type="GO" id="GO:0016747">
    <property type="term" value="F:acyltransferase activity, transferring groups other than amino-acyl groups"/>
    <property type="evidence" value="ECO:0007669"/>
    <property type="project" value="InterPro"/>
</dbReference>
<evidence type="ECO:0000256" key="2">
    <source>
        <dbReference type="ARBA" id="ARBA00023315"/>
    </source>
</evidence>
<proteinExistence type="predicted"/>
<evidence type="ECO:0000313" key="4">
    <source>
        <dbReference type="EMBL" id="SNR93070.1"/>
    </source>
</evidence>
<dbReference type="CDD" id="cd04301">
    <property type="entry name" value="NAT_SF"/>
    <property type="match status" value="1"/>
</dbReference>
<dbReference type="AlphaFoldDB" id="A0A239ABU4"/>
<evidence type="ECO:0000313" key="5">
    <source>
        <dbReference type="Proteomes" id="UP000198282"/>
    </source>
</evidence>
<dbReference type="EMBL" id="FZOD01000001">
    <property type="protein sequence ID" value="SNR93070.1"/>
    <property type="molecule type" value="Genomic_DNA"/>
</dbReference>
<dbReference type="PROSITE" id="PS51186">
    <property type="entry name" value="GNAT"/>
    <property type="match status" value="1"/>
</dbReference>
<dbReference type="InterPro" id="IPR050680">
    <property type="entry name" value="YpeA/RimI_acetyltransf"/>
</dbReference>
<keyword evidence="1" id="KW-0808">Transferase</keyword>
<sequence length="167" mass="18481">MGPAEVRRLTPEDWEIFRDVRLVALADSPEAFASSLDREQGYDEARWRDWMQPERGVKAIALVEGRVVGVAGGWVPEGRGGAVEVYSMWVDPVARGAGVGALLVEEVVGWAAEQGYHKIELWVVDGNDGAARLYKRLGFEAVNESQPHPNDPGLREWLMVRMLGALI</sequence>
<feature type="domain" description="N-acetyltransferase" evidence="3">
    <location>
        <begin position="4"/>
        <end position="164"/>
    </location>
</feature>
<protein>
    <submittedName>
        <fullName evidence="4">Ribosomal protein S18 acetylase RimI</fullName>
    </submittedName>
</protein>
<dbReference type="RefSeq" id="WP_089205264.1">
    <property type="nucleotide sequence ID" value="NZ_FZOD01000001.1"/>
</dbReference>
<reference evidence="4 5" key="1">
    <citation type="submission" date="2017-06" db="EMBL/GenBank/DDBJ databases">
        <authorList>
            <person name="Kim H.J."/>
            <person name="Triplett B.A."/>
        </authorList>
    </citation>
    <scope>NUCLEOTIDE SEQUENCE [LARGE SCALE GENOMIC DNA]</scope>
    <source>
        <strain evidence="4 5">CGMCC 4.2132</strain>
    </source>
</reference>
<dbReference type="GO" id="GO:0005840">
    <property type="term" value="C:ribosome"/>
    <property type="evidence" value="ECO:0007669"/>
    <property type="project" value="UniProtKB-KW"/>
</dbReference>
<dbReference type="SUPFAM" id="SSF55729">
    <property type="entry name" value="Acyl-CoA N-acyltransferases (Nat)"/>
    <property type="match status" value="1"/>
</dbReference>
<dbReference type="Pfam" id="PF00583">
    <property type="entry name" value="Acetyltransf_1"/>
    <property type="match status" value="1"/>
</dbReference>
<keyword evidence="4" id="KW-0689">Ribosomal protein</keyword>
<keyword evidence="4" id="KW-0687">Ribonucleoprotein</keyword>
<evidence type="ECO:0000259" key="3">
    <source>
        <dbReference type="PROSITE" id="PS51186"/>
    </source>
</evidence>
<dbReference type="InterPro" id="IPR000182">
    <property type="entry name" value="GNAT_dom"/>
</dbReference>
<dbReference type="InterPro" id="IPR016181">
    <property type="entry name" value="Acyl_CoA_acyltransferase"/>
</dbReference>
<accession>A0A239ABU4</accession>
<organism evidence="4 5">
    <name type="scientific">Streptosporangium subroseum</name>
    <dbReference type="NCBI Taxonomy" id="106412"/>
    <lineage>
        <taxon>Bacteria</taxon>
        <taxon>Bacillati</taxon>
        <taxon>Actinomycetota</taxon>
        <taxon>Actinomycetes</taxon>
        <taxon>Streptosporangiales</taxon>
        <taxon>Streptosporangiaceae</taxon>
        <taxon>Streptosporangium</taxon>
    </lineage>
</organism>
<dbReference type="OrthoDB" id="9799092at2"/>
<keyword evidence="2" id="KW-0012">Acyltransferase</keyword>
<keyword evidence="5" id="KW-1185">Reference proteome</keyword>